<organism evidence="2 3">
    <name type="scientific">Erythroxylum novogranatense</name>
    <dbReference type="NCBI Taxonomy" id="1862640"/>
    <lineage>
        <taxon>Eukaryota</taxon>
        <taxon>Viridiplantae</taxon>
        <taxon>Streptophyta</taxon>
        <taxon>Embryophyta</taxon>
        <taxon>Tracheophyta</taxon>
        <taxon>Spermatophyta</taxon>
        <taxon>Magnoliopsida</taxon>
        <taxon>eudicotyledons</taxon>
        <taxon>Gunneridae</taxon>
        <taxon>Pentapetalae</taxon>
        <taxon>rosids</taxon>
        <taxon>fabids</taxon>
        <taxon>Malpighiales</taxon>
        <taxon>Erythroxylaceae</taxon>
        <taxon>Erythroxylum</taxon>
    </lineage>
</organism>
<dbReference type="EMBL" id="JAIWQS010000008">
    <property type="protein sequence ID" value="KAJ8899327.1"/>
    <property type="molecule type" value="Genomic_DNA"/>
</dbReference>
<name>A0AAV8UDE8_9ROSI</name>
<feature type="compositionally biased region" description="Polar residues" evidence="1">
    <location>
        <begin position="22"/>
        <end position="39"/>
    </location>
</feature>
<dbReference type="Proteomes" id="UP001159364">
    <property type="component" value="Linkage Group LG08"/>
</dbReference>
<feature type="region of interest" description="Disordered" evidence="1">
    <location>
        <begin position="1"/>
        <end position="80"/>
    </location>
</feature>
<keyword evidence="3" id="KW-1185">Reference proteome</keyword>
<feature type="compositionally biased region" description="Basic and acidic residues" evidence="1">
    <location>
        <begin position="10"/>
        <end position="21"/>
    </location>
</feature>
<sequence>MASRSGIFENRGDGQREKERTNANSSGSEEMLENPSTETAAPPGPTVSAVKRYAPPNLRNRPVNRRKSGDRFDRTNYANDGEKAQQYGTSRNIHLDHSDVVNENSRLHFVALEGCSRSEASQLLNDRWATVMHNYNDMSIDLSERPVMYSGSGASAWGQIRLPHQFMSPGNNNIGAPTDFLSELCRAMRNANVSSDN</sequence>
<comment type="caution">
    <text evidence="2">The sequence shown here is derived from an EMBL/GenBank/DDBJ whole genome shotgun (WGS) entry which is preliminary data.</text>
</comment>
<protein>
    <submittedName>
        <fullName evidence="2">Uncharacterized protein</fullName>
    </submittedName>
</protein>
<dbReference type="PANTHER" id="PTHR36032">
    <property type="entry name" value="PHOSPHOPANTOTHENATE--CYSTEINE LIGASE 2"/>
    <property type="match status" value="1"/>
</dbReference>
<evidence type="ECO:0000313" key="3">
    <source>
        <dbReference type="Proteomes" id="UP001159364"/>
    </source>
</evidence>
<evidence type="ECO:0000313" key="2">
    <source>
        <dbReference type="EMBL" id="KAJ8899327.1"/>
    </source>
</evidence>
<evidence type="ECO:0000256" key="1">
    <source>
        <dbReference type="SAM" id="MobiDB-lite"/>
    </source>
</evidence>
<accession>A0AAV8UDE8</accession>
<reference evidence="2 3" key="1">
    <citation type="submission" date="2021-09" db="EMBL/GenBank/DDBJ databases">
        <title>Genomic insights and catalytic innovation underlie evolution of tropane alkaloids biosynthesis.</title>
        <authorList>
            <person name="Wang Y.-J."/>
            <person name="Tian T."/>
            <person name="Huang J.-P."/>
            <person name="Huang S.-X."/>
        </authorList>
    </citation>
    <scope>NUCLEOTIDE SEQUENCE [LARGE SCALE GENOMIC DNA]</scope>
    <source>
        <strain evidence="2">KIB-2018</strain>
        <tissue evidence="2">Leaf</tissue>
    </source>
</reference>
<dbReference type="AlphaFoldDB" id="A0AAV8UDE8"/>
<proteinExistence type="predicted"/>
<gene>
    <name evidence="2" type="ORF">K2173_018301</name>
</gene>
<dbReference type="PANTHER" id="PTHR36032:SF1">
    <property type="entry name" value="PHOSPHOPANTOTHENATE--CYSTEINE LIGASE 2"/>
    <property type="match status" value="1"/>
</dbReference>